<keyword evidence="4 5" id="KW-0574">Periplasm</keyword>
<comment type="caution">
    <text evidence="7">The sequence shown here is derived from an EMBL/GenBank/DDBJ whole genome shotgun (WGS) entry which is preliminary data.</text>
</comment>
<evidence type="ECO:0000256" key="5">
    <source>
        <dbReference type="PIRNR" id="PIRNR019574"/>
    </source>
</evidence>
<organism evidence="7 8">
    <name type="scientific">Neptuniibacter caesariensis</name>
    <dbReference type="NCBI Taxonomy" id="207954"/>
    <lineage>
        <taxon>Bacteria</taxon>
        <taxon>Pseudomonadati</taxon>
        <taxon>Pseudomonadota</taxon>
        <taxon>Gammaproteobacteria</taxon>
        <taxon>Oceanospirillales</taxon>
        <taxon>Oceanospirillaceae</taxon>
        <taxon>Neptuniibacter</taxon>
    </lineage>
</organism>
<dbReference type="SUPFAM" id="SSF53850">
    <property type="entry name" value="Periplasmic binding protein-like II"/>
    <property type="match status" value="1"/>
</dbReference>
<name>A0A7U8GRA5_NEPCE</name>
<dbReference type="RefSeq" id="WP_007022543.1">
    <property type="nucleotide sequence ID" value="NZ_CH724127.1"/>
</dbReference>
<dbReference type="InterPro" id="IPR006059">
    <property type="entry name" value="SBP"/>
</dbReference>
<evidence type="ECO:0000313" key="8">
    <source>
        <dbReference type="Proteomes" id="UP000002171"/>
    </source>
</evidence>
<dbReference type="Pfam" id="PF13416">
    <property type="entry name" value="SBP_bac_8"/>
    <property type="match status" value="1"/>
</dbReference>
<gene>
    <name evidence="7" type="ORF">MED92_02636</name>
</gene>
<comment type="function">
    <text evidence="5">Required for the activity of the bacterial periplasmic transport system of putrescine.</text>
</comment>
<dbReference type="OrthoDB" id="9769319at2"/>
<dbReference type="PIRSF" id="PIRSF019574">
    <property type="entry name" value="Periplasmic_polyamine_BP"/>
    <property type="match status" value="1"/>
</dbReference>
<dbReference type="PRINTS" id="PR00909">
    <property type="entry name" value="SPERMDNBNDNG"/>
</dbReference>
<accession>A0A7U8GRA5</accession>
<dbReference type="GO" id="GO:0015846">
    <property type="term" value="P:polyamine transport"/>
    <property type="evidence" value="ECO:0007669"/>
    <property type="project" value="InterPro"/>
</dbReference>
<comment type="subcellular location">
    <subcellularLocation>
        <location evidence="1 5">Periplasm</location>
    </subcellularLocation>
</comment>
<dbReference type="CDD" id="cd13659">
    <property type="entry name" value="PBP2_PotF"/>
    <property type="match status" value="1"/>
</dbReference>
<dbReference type="GO" id="GO:0042597">
    <property type="term" value="C:periplasmic space"/>
    <property type="evidence" value="ECO:0007669"/>
    <property type="project" value="UniProtKB-SubCell"/>
</dbReference>
<dbReference type="GO" id="GO:0019808">
    <property type="term" value="F:polyamine binding"/>
    <property type="evidence" value="ECO:0007669"/>
    <property type="project" value="InterPro"/>
</dbReference>
<keyword evidence="8" id="KW-1185">Reference proteome</keyword>
<sequence length="377" mass="41601">MKTAQPSRFKLGLPAAALGLGMGLASLSGTAMAQEELKLYNWSDYIAESTIERFEQETGIKVTYDVYDSNETLEAKLLAGHSGYDLVVPSSHFMALQIQAGIFQPLDKSMLPNMVHLDPSLMDTLKKKDPDNKYGIPYLWGTTGIGYNPEQVKAALGEDAPVNSWELVFNPKYMEKLQSCGVTFLDSSDEMFSFAMIYAGMDPNSNSRKDFKPSSPGVKALKDARPYLKQFTSSQYINDLANGDSCVAVGFSGDIFQAAARAEEAGNGIVVEYSIPKEGSEIWFDMLLIPADAKNAANAHKFINYLLRPDVIAEITDYVWYANPNKDATDLIDQEIAGNPAIYPTPETKANLFISEQVQPKIAKIRNRVWSDIKAGR</sequence>
<keyword evidence="3 6" id="KW-0732">Signal</keyword>
<comment type="similarity">
    <text evidence="5">Belongs to the bacterial solute-binding protein PotD/PotF family.</text>
</comment>
<evidence type="ECO:0000256" key="1">
    <source>
        <dbReference type="ARBA" id="ARBA00004418"/>
    </source>
</evidence>
<dbReference type="Gene3D" id="3.40.190.10">
    <property type="entry name" value="Periplasmic binding protein-like II"/>
    <property type="match status" value="2"/>
</dbReference>
<evidence type="ECO:0000256" key="3">
    <source>
        <dbReference type="ARBA" id="ARBA00022729"/>
    </source>
</evidence>
<dbReference type="PANTHER" id="PTHR30222">
    <property type="entry name" value="SPERMIDINE/PUTRESCINE-BINDING PERIPLASMIC PROTEIN"/>
    <property type="match status" value="1"/>
</dbReference>
<proteinExistence type="inferred from homology"/>
<evidence type="ECO:0000256" key="6">
    <source>
        <dbReference type="SAM" id="SignalP"/>
    </source>
</evidence>
<protein>
    <recommendedName>
        <fullName evidence="5">Putrescine-binding periplasmic protein</fullName>
    </recommendedName>
</protein>
<dbReference type="AlphaFoldDB" id="A0A7U8GRA5"/>
<evidence type="ECO:0000256" key="2">
    <source>
        <dbReference type="ARBA" id="ARBA00022448"/>
    </source>
</evidence>
<evidence type="ECO:0000256" key="4">
    <source>
        <dbReference type="ARBA" id="ARBA00022764"/>
    </source>
</evidence>
<dbReference type="InterPro" id="IPR001188">
    <property type="entry name" value="Sperm_putr-bd"/>
</dbReference>
<dbReference type="EMBL" id="AAOW01000027">
    <property type="protein sequence ID" value="EAR59965.1"/>
    <property type="molecule type" value="Genomic_DNA"/>
</dbReference>
<evidence type="ECO:0000313" key="7">
    <source>
        <dbReference type="EMBL" id="EAR59965.1"/>
    </source>
</evidence>
<dbReference type="Proteomes" id="UP000002171">
    <property type="component" value="Unassembled WGS sequence"/>
</dbReference>
<reference evidence="7 8" key="1">
    <citation type="submission" date="2006-02" db="EMBL/GenBank/DDBJ databases">
        <authorList>
            <person name="Pinhassi J."/>
            <person name="Pedros-Alio C."/>
            <person name="Ferriera S."/>
            <person name="Johnson J."/>
            <person name="Kravitz S."/>
            <person name="Halpern A."/>
            <person name="Remington K."/>
            <person name="Beeson K."/>
            <person name="Tran B."/>
            <person name="Rogers Y.-H."/>
            <person name="Friedman R."/>
            <person name="Venter J.C."/>
        </authorList>
    </citation>
    <scope>NUCLEOTIDE SEQUENCE [LARGE SCALE GENOMIC DNA]</scope>
    <source>
        <strain evidence="7 8">MED92</strain>
    </source>
</reference>
<feature type="chain" id="PRO_5030622129" description="Putrescine-binding periplasmic protein" evidence="6">
    <location>
        <begin position="34"/>
        <end position="377"/>
    </location>
</feature>
<keyword evidence="2 5" id="KW-0813">Transport</keyword>
<feature type="signal peptide" evidence="6">
    <location>
        <begin position="1"/>
        <end position="33"/>
    </location>
</feature>
<dbReference type="PANTHER" id="PTHR30222:SF12">
    <property type="entry name" value="NORSPERMIDINE SENSOR"/>
    <property type="match status" value="1"/>
</dbReference>